<dbReference type="InterPro" id="IPR006059">
    <property type="entry name" value="SBP"/>
</dbReference>
<evidence type="ECO:0000256" key="2">
    <source>
        <dbReference type="ARBA" id="ARBA00022448"/>
    </source>
</evidence>
<dbReference type="Pfam" id="PF13416">
    <property type="entry name" value="SBP_bac_8"/>
    <property type="match status" value="1"/>
</dbReference>
<dbReference type="Proteomes" id="UP001354931">
    <property type="component" value="Unassembled WGS sequence"/>
</dbReference>
<organism evidence="4 5">
    <name type="scientific">Streptomyces endophyticus</name>
    <dbReference type="NCBI Taxonomy" id="714166"/>
    <lineage>
        <taxon>Bacteria</taxon>
        <taxon>Bacillati</taxon>
        <taxon>Actinomycetota</taxon>
        <taxon>Actinomycetes</taxon>
        <taxon>Kitasatosporales</taxon>
        <taxon>Streptomycetaceae</taxon>
        <taxon>Streptomyces</taxon>
    </lineage>
</organism>
<reference evidence="4 5" key="1">
    <citation type="submission" date="2022-10" db="EMBL/GenBank/DDBJ databases">
        <authorList>
            <person name="Xie J."/>
            <person name="Shen N."/>
        </authorList>
    </citation>
    <scope>NUCLEOTIDE SEQUENCE [LARGE SCALE GENOMIC DNA]</scope>
    <source>
        <strain evidence="4 5">YIM65594</strain>
    </source>
</reference>
<evidence type="ECO:0000256" key="3">
    <source>
        <dbReference type="ARBA" id="ARBA00022729"/>
    </source>
</evidence>
<comment type="similarity">
    <text evidence="1">Belongs to the bacterial solute-binding protein 1 family.</text>
</comment>
<sequence>MAPPRPHTHARARTRTTARTTTAVLSGLAVLATAGCGSGFGSSGGQQQTRAGNQRLTVLIAPSSTAETTAVKQAVAGYEKTSGNQVTVQTAADINQQLGQAFSGGNPPDVFYVNSDQFANYAQGGSLYPYGDKIWNLDAYPKSLLASFSNDGKQTCVPKDGSSLALAVNPKLWKAAGLTDKDHPRTWDDLERVAKKLTKGKVTGLVTSEEYQRLGAFMKQAGGWVTNASQTTMTADSKANEKGLDFVKKGLNAGWWKFSKQVDALNAGEAFGQGKAAMTIEGSWLDGQLAHDYPDTDYKLFDLPEGPGGKGNLAFTTCWGVAQKSRHRDAAVDLVQYLSTSEQQQAMAEKFGAIPVRESSAEAYFARHPEFEPWSPMAKGVQGPTTVKGMDKPLAQFNSELLNLRSAAPKTILGNLQHNGEPVIKEAQR</sequence>
<keyword evidence="2" id="KW-0813">Transport</keyword>
<dbReference type="PANTHER" id="PTHR30061:SF50">
    <property type="entry name" value="MALTOSE_MALTODEXTRIN-BINDING PERIPLASMIC PROTEIN"/>
    <property type="match status" value="1"/>
</dbReference>
<keyword evidence="5" id="KW-1185">Reference proteome</keyword>
<gene>
    <name evidence="4" type="ORF">OKJ99_00770</name>
</gene>
<evidence type="ECO:0000256" key="1">
    <source>
        <dbReference type="ARBA" id="ARBA00008520"/>
    </source>
</evidence>
<dbReference type="PANTHER" id="PTHR30061">
    <property type="entry name" value="MALTOSE-BINDING PERIPLASMIC PROTEIN"/>
    <property type="match status" value="1"/>
</dbReference>
<proteinExistence type="inferred from homology"/>
<comment type="caution">
    <text evidence="4">The sequence shown here is derived from an EMBL/GenBank/DDBJ whole genome shotgun (WGS) entry which is preliminary data.</text>
</comment>
<keyword evidence="3" id="KW-0732">Signal</keyword>
<dbReference type="EMBL" id="JAOZYC010000001">
    <property type="protein sequence ID" value="MEB8336052.1"/>
    <property type="molecule type" value="Genomic_DNA"/>
</dbReference>
<dbReference type="Gene3D" id="3.40.190.10">
    <property type="entry name" value="Periplasmic binding protein-like II"/>
    <property type="match status" value="1"/>
</dbReference>
<dbReference type="SUPFAM" id="SSF53850">
    <property type="entry name" value="Periplasmic binding protein-like II"/>
    <property type="match status" value="1"/>
</dbReference>
<accession>A0ABU6EWK2</accession>
<dbReference type="RefSeq" id="WP_326013615.1">
    <property type="nucleotide sequence ID" value="NZ_JAOZYC010000001.1"/>
</dbReference>
<evidence type="ECO:0000313" key="5">
    <source>
        <dbReference type="Proteomes" id="UP001354931"/>
    </source>
</evidence>
<evidence type="ECO:0000313" key="4">
    <source>
        <dbReference type="EMBL" id="MEB8336052.1"/>
    </source>
</evidence>
<protein>
    <submittedName>
        <fullName evidence="4">Extracellular solute-binding protein</fullName>
    </submittedName>
</protein>
<name>A0ABU6EWK2_9ACTN</name>